<reference evidence="4" key="1">
    <citation type="journal article" date="2019" name="Int. J. Syst. Evol. Microbiol.">
        <title>The Global Catalogue of Microorganisms (GCM) 10K type strain sequencing project: providing services to taxonomists for standard genome sequencing and annotation.</title>
        <authorList>
            <consortium name="The Broad Institute Genomics Platform"/>
            <consortium name="The Broad Institute Genome Sequencing Center for Infectious Disease"/>
            <person name="Wu L."/>
            <person name="Ma J."/>
        </authorList>
    </citation>
    <scope>NUCLEOTIDE SEQUENCE [LARGE SCALE GENOMIC DNA]</scope>
    <source>
        <strain evidence="4">JCM 1407</strain>
    </source>
</reference>
<evidence type="ECO:0000259" key="2">
    <source>
        <dbReference type="Pfam" id="PF04073"/>
    </source>
</evidence>
<dbReference type="Proteomes" id="UP001501510">
    <property type="component" value="Unassembled WGS sequence"/>
</dbReference>
<gene>
    <name evidence="3" type="ORF">GCM10008906_01100</name>
</gene>
<comment type="similarity">
    <text evidence="1">Belongs to the PRORSD1 family.</text>
</comment>
<dbReference type="Pfam" id="PF04073">
    <property type="entry name" value="tRNA_edit"/>
    <property type="match status" value="1"/>
</dbReference>
<dbReference type="PANTHER" id="PTHR31423">
    <property type="entry name" value="YBAK DOMAIN-CONTAINING PROTEIN"/>
    <property type="match status" value="1"/>
</dbReference>
<dbReference type="Gene3D" id="3.90.960.10">
    <property type="entry name" value="YbaK/aminoacyl-tRNA synthetase-associated domain"/>
    <property type="match status" value="1"/>
</dbReference>
<dbReference type="CDD" id="cd04335">
    <property type="entry name" value="PrdX_deacylase"/>
    <property type="match status" value="1"/>
</dbReference>
<dbReference type="SUPFAM" id="SSF55826">
    <property type="entry name" value="YbaK/ProRS associated domain"/>
    <property type="match status" value="1"/>
</dbReference>
<dbReference type="InterPro" id="IPR040285">
    <property type="entry name" value="ProX/PRXD1"/>
</dbReference>
<feature type="domain" description="YbaK/aminoacyl-tRNA synthetase-associated" evidence="2">
    <location>
        <begin position="24"/>
        <end position="149"/>
    </location>
</feature>
<organism evidence="3 4">
    <name type="scientific">Clostridium oceanicum</name>
    <dbReference type="NCBI Taxonomy" id="1543"/>
    <lineage>
        <taxon>Bacteria</taxon>
        <taxon>Bacillati</taxon>
        <taxon>Bacillota</taxon>
        <taxon>Clostridia</taxon>
        <taxon>Eubacteriales</taxon>
        <taxon>Clostridiaceae</taxon>
        <taxon>Clostridium</taxon>
    </lineage>
</organism>
<dbReference type="InterPro" id="IPR007214">
    <property type="entry name" value="YbaK/aa-tRNA-synth-assoc-dom"/>
</dbReference>
<dbReference type="RefSeq" id="WP_343757751.1">
    <property type="nucleotide sequence ID" value="NZ_BAAACG010000001.1"/>
</dbReference>
<dbReference type="PANTHER" id="PTHR31423:SF3">
    <property type="entry name" value="PROLYL-TRNA SYNTHETASE ASSOCIATED DOMAIN-CONTAINING PROTEIN 1-RELATED"/>
    <property type="match status" value="1"/>
</dbReference>
<dbReference type="InterPro" id="IPR036754">
    <property type="entry name" value="YbaK/aa-tRNA-synt-asso_dom_sf"/>
</dbReference>
<evidence type="ECO:0000256" key="1">
    <source>
        <dbReference type="ARBA" id="ARBA00010201"/>
    </source>
</evidence>
<evidence type="ECO:0000313" key="3">
    <source>
        <dbReference type="EMBL" id="GAA0731993.1"/>
    </source>
</evidence>
<protein>
    <submittedName>
        <fullName evidence="3">Prolyl-tRNA synthetase associated domain-containing protein</fullName>
    </submittedName>
</protein>
<accession>A0ABP3UHN6</accession>
<evidence type="ECO:0000313" key="4">
    <source>
        <dbReference type="Proteomes" id="UP001501510"/>
    </source>
</evidence>
<sequence length="163" mass="18836">MNENEQKVYRVLNNLGIKYDKYEHEAVYTVDEAQKLNISMPGKHCKNLFLRNRKGKIHYLLIIDECKKADLKSLQKQIKSTNLSFASEERLNKYLCLKPGSVTPFGLINNEDKSVQVLIDRDLIGSDEIYFHPNVNTVTIGISYNDFEAFLKHTGNKFTYVSI</sequence>
<comment type="caution">
    <text evidence="3">The sequence shown here is derived from an EMBL/GenBank/DDBJ whole genome shotgun (WGS) entry which is preliminary data.</text>
</comment>
<proteinExistence type="inferred from homology"/>
<dbReference type="EMBL" id="BAAACG010000001">
    <property type="protein sequence ID" value="GAA0731993.1"/>
    <property type="molecule type" value="Genomic_DNA"/>
</dbReference>
<name>A0ABP3UHN6_9CLOT</name>
<keyword evidence="4" id="KW-1185">Reference proteome</keyword>